<dbReference type="SUPFAM" id="SSF53756">
    <property type="entry name" value="UDP-Glycosyltransferase/glycogen phosphorylase"/>
    <property type="match status" value="1"/>
</dbReference>
<dbReference type="EMBL" id="JASHIF010000007">
    <property type="protein sequence ID" value="MDI9859300.1"/>
    <property type="molecule type" value="Genomic_DNA"/>
</dbReference>
<evidence type="ECO:0000259" key="1">
    <source>
        <dbReference type="Pfam" id="PF00534"/>
    </source>
</evidence>
<evidence type="ECO:0000313" key="3">
    <source>
        <dbReference type="EMBL" id="MDI9859300.1"/>
    </source>
</evidence>
<feature type="domain" description="Glycosyltransferase subfamily 4-like N-terminal" evidence="2">
    <location>
        <begin position="65"/>
        <end position="173"/>
    </location>
</feature>
<dbReference type="Gene3D" id="3.40.50.2000">
    <property type="entry name" value="Glycogen Phosphorylase B"/>
    <property type="match status" value="2"/>
</dbReference>
<keyword evidence="4" id="KW-1185">Reference proteome</keyword>
<keyword evidence="3" id="KW-0808">Transferase</keyword>
<reference evidence="3 4" key="1">
    <citation type="submission" date="2023-05" db="EMBL/GenBank/DDBJ databases">
        <title>Novel species of genus Flectobacillus isolated from stream in China.</title>
        <authorList>
            <person name="Lu H."/>
        </authorList>
    </citation>
    <scope>NUCLEOTIDE SEQUENCE [LARGE SCALE GENOMIC DNA]</scope>
    <source>
        <strain evidence="3 4">KCTC 42575</strain>
    </source>
</reference>
<comment type="caution">
    <text evidence="3">The sequence shown here is derived from an EMBL/GenBank/DDBJ whole genome shotgun (WGS) entry which is preliminary data.</text>
</comment>
<dbReference type="Pfam" id="PF13439">
    <property type="entry name" value="Glyco_transf_4"/>
    <property type="match status" value="1"/>
</dbReference>
<dbReference type="PANTHER" id="PTHR45947">
    <property type="entry name" value="SULFOQUINOVOSYL TRANSFERASE SQD2"/>
    <property type="match status" value="1"/>
</dbReference>
<name>A0ABT6Y6W7_9BACT</name>
<gene>
    <name evidence="3" type="ORF">QM524_08775</name>
</gene>
<evidence type="ECO:0000313" key="4">
    <source>
        <dbReference type="Proteomes" id="UP001236507"/>
    </source>
</evidence>
<dbReference type="GO" id="GO:0016757">
    <property type="term" value="F:glycosyltransferase activity"/>
    <property type="evidence" value="ECO:0007669"/>
    <property type="project" value="UniProtKB-KW"/>
</dbReference>
<keyword evidence="3" id="KW-0328">Glycosyltransferase</keyword>
<dbReference type="EC" id="2.4.-.-" evidence="3"/>
<sequence>MNLCFAYPNKFRFSETFIHDQIEQLQPKITIYEGWYPSLDKNDVSFLPFPFNILYVRGGLRNVLPSLYHKIYTFFLARYLTKNNIDVVLAQYGPMGATINYACVKANVGLVVHFHGFDANDKATLDKYLPAYQQMFKTVKGIIAVSRDMRNKLIEFGADPDKVIFNSCFVNTSLFTLGKPENNDKIFMAVGRFTAKKSPFSTIKAFHKVLQTVPDAKLKMIGEGELWDEAKALIKELGIESQVELLGVKRPTEIIDLLKTARVFVQHSMFAPNGDSEGTPVSILEASAVGLPIVSTYHAGIKDAVVHEKTGFLVNEGDWEQMANYMTQLINNPELCGEMGRSARQHMEDYYEMSKRVDTLREILEK</sequence>
<accession>A0ABT6Y6W7</accession>
<dbReference type="Proteomes" id="UP001236507">
    <property type="component" value="Unassembled WGS sequence"/>
</dbReference>
<proteinExistence type="predicted"/>
<dbReference type="PANTHER" id="PTHR45947:SF3">
    <property type="entry name" value="SULFOQUINOVOSYL TRANSFERASE SQD2"/>
    <property type="match status" value="1"/>
</dbReference>
<organism evidence="3 4">
    <name type="scientific">Flectobacillus roseus</name>
    <dbReference type="NCBI Taxonomy" id="502259"/>
    <lineage>
        <taxon>Bacteria</taxon>
        <taxon>Pseudomonadati</taxon>
        <taxon>Bacteroidota</taxon>
        <taxon>Cytophagia</taxon>
        <taxon>Cytophagales</taxon>
        <taxon>Flectobacillaceae</taxon>
        <taxon>Flectobacillus</taxon>
    </lineage>
</organism>
<protein>
    <submittedName>
        <fullName evidence="3">Glycosyltransferase</fullName>
        <ecNumber evidence="3">2.4.-.-</ecNumber>
    </submittedName>
</protein>
<dbReference type="RefSeq" id="WP_283344266.1">
    <property type="nucleotide sequence ID" value="NZ_JASHIF010000007.1"/>
</dbReference>
<dbReference type="InterPro" id="IPR050194">
    <property type="entry name" value="Glycosyltransferase_grp1"/>
</dbReference>
<dbReference type="InterPro" id="IPR028098">
    <property type="entry name" value="Glyco_trans_4-like_N"/>
</dbReference>
<dbReference type="InterPro" id="IPR001296">
    <property type="entry name" value="Glyco_trans_1"/>
</dbReference>
<dbReference type="Pfam" id="PF00534">
    <property type="entry name" value="Glycos_transf_1"/>
    <property type="match status" value="1"/>
</dbReference>
<evidence type="ECO:0000259" key="2">
    <source>
        <dbReference type="Pfam" id="PF13439"/>
    </source>
</evidence>
<feature type="domain" description="Glycosyl transferase family 1" evidence="1">
    <location>
        <begin position="181"/>
        <end position="345"/>
    </location>
</feature>